<dbReference type="SUPFAM" id="SSF82171">
    <property type="entry name" value="DPP6 N-terminal domain-like"/>
    <property type="match status" value="1"/>
</dbReference>
<protein>
    <submittedName>
        <fullName evidence="3">Alpha/beta fold hydrolase</fullName>
    </submittedName>
</protein>
<dbReference type="InterPro" id="IPR001375">
    <property type="entry name" value="Peptidase_S9_cat"/>
</dbReference>
<organism evidence="3 4">
    <name type="scientific">Lacticaseibacillus mingshuiensis</name>
    <dbReference type="NCBI Taxonomy" id="2799574"/>
    <lineage>
        <taxon>Bacteria</taxon>
        <taxon>Bacillati</taxon>
        <taxon>Bacillota</taxon>
        <taxon>Bacilli</taxon>
        <taxon>Lactobacillales</taxon>
        <taxon>Lactobacillaceae</taxon>
        <taxon>Lacticaseibacillus</taxon>
    </lineage>
</organism>
<name>A0ABW4CHG6_9LACO</name>
<evidence type="ECO:0000259" key="2">
    <source>
        <dbReference type="Pfam" id="PF00326"/>
    </source>
</evidence>
<evidence type="ECO:0000256" key="1">
    <source>
        <dbReference type="ARBA" id="ARBA00022801"/>
    </source>
</evidence>
<proteinExistence type="predicted"/>
<dbReference type="PANTHER" id="PTHR42776">
    <property type="entry name" value="SERINE PEPTIDASE S9 FAMILY MEMBER"/>
    <property type="match status" value="1"/>
</dbReference>
<evidence type="ECO:0000313" key="4">
    <source>
        <dbReference type="Proteomes" id="UP001597196"/>
    </source>
</evidence>
<sequence>MNVQADDIFKIKTLSQPQGDGRTIFYQENWIDEADNAYYSRLRKLDRATRRQVPFGHDQQHDHAPKLDHAQTTLGFLSQDKDGQPQVFVQATDGGSARQLTHEKDGVGDFLWAADDASIFYQTQTTPAKPDPKRPAVKTVTKAQYKLNGAGVLPEGLTSSLKQQTLANKTGQTLYTNPDGFGLAAVSPAGDTIALALGRDEKDDKNFGSQVGLFDLATGKVTLLALEAPQSALEALTFSPDGTQLLLFGNEGRLPNVQQNHLWHADLSTGELTDTTADLDLDITGMITGDSQRGLSGRGAAFATSDYYVTTGFDHGRASLYVGGPDEPLHVLLGGDRHITDWALTPDGHGLIFTCSDPVVPSQLRYFDLITEDEMLLVDPNTRYENSHTLVAPEEFNFDRGEFNIEGWYYAPATASAEKHPAILYVHGGPQVGYGDTFFHEMQFLAGKGYGVICLNPRGGAGYGQAFTAAVIQHYGEDDYQDLMTGVDEALRLDPQIDATHVYVTGGSYGGFMTNWIVTHTDRFKAAATQRSISDWISFYGTSDIGYYFTPWELQGTWSGDTEDVQTLWNFSPLKYIANVKTPTLVLHGEEDQRCPIGQGEEFYTGLKMHGVDTKFMRFPGSNHELSRSGMPHLRIARLNAIADWFEAHR</sequence>
<dbReference type="EMBL" id="JBHTOC010000005">
    <property type="protein sequence ID" value="MFD1429529.1"/>
    <property type="molecule type" value="Genomic_DNA"/>
</dbReference>
<comment type="caution">
    <text evidence="3">The sequence shown here is derived from an EMBL/GenBank/DDBJ whole genome shotgun (WGS) entry which is preliminary data.</text>
</comment>
<dbReference type="RefSeq" id="WP_203628367.1">
    <property type="nucleotide sequence ID" value="NZ_BOLQ01000024.1"/>
</dbReference>
<dbReference type="Gene3D" id="3.40.50.1820">
    <property type="entry name" value="alpha/beta hydrolase"/>
    <property type="match status" value="1"/>
</dbReference>
<dbReference type="PANTHER" id="PTHR42776:SF27">
    <property type="entry name" value="DIPEPTIDYL PEPTIDASE FAMILY MEMBER 6"/>
    <property type="match status" value="1"/>
</dbReference>
<accession>A0ABW4CHG6</accession>
<gene>
    <name evidence="3" type="ORF">ACFQ4P_04610</name>
</gene>
<dbReference type="SUPFAM" id="SSF53474">
    <property type="entry name" value="alpha/beta-Hydrolases"/>
    <property type="match status" value="1"/>
</dbReference>
<dbReference type="InterPro" id="IPR011042">
    <property type="entry name" value="6-blade_b-propeller_TolB-like"/>
</dbReference>
<reference evidence="4" key="1">
    <citation type="journal article" date="2019" name="Int. J. Syst. Evol. Microbiol.">
        <title>The Global Catalogue of Microorganisms (GCM) 10K type strain sequencing project: providing services to taxonomists for standard genome sequencing and annotation.</title>
        <authorList>
            <consortium name="The Broad Institute Genomics Platform"/>
            <consortium name="The Broad Institute Genome Sequencing Center for Infectious Disease"/>
            <person name="Wu L."/>
            <person name="Ma J."/>
        </authorList>
    </citation>
    <scope>NUCLEOTIDE SEQUENCE [LARGE SCALE GENOMIC DNA]</scope>
    <source>
        <strain evidence="4">CCM 8980</strain>
    </source>
</reference>
<dbReference type="GO" id="GO:0016787">
    <property type="term" value="F:hydrolase activity"/>
    <property type="evidence" value="ECO:0007669"/>
    <property type="project" value="UniProtKB-KW"/>
</dbReference>
<evidence type="ECO:0000313" key="3">
    <source>
        <dbReference type="EMBL" id="MFD1429529.1"/>
    </source>
</evidence>
<feature type="domain" description="Peptidase S9 prolyl oligopeptidase catalytic" evidence="2">
    <location>
        <begin position="438"/>
        <end position="648"/>
    </location>
</feature>
<keyword evidence="4" id="KW-1185">Reference proteome</keyword>
<dbReference type="InterPro" id="IPR029058">
    <property type="entry name" value="AB_hydrolase_fold"/>
</dbReference>
<dbReference type="Pfam" id="PF00326">
    <property type="entry name" value="Peptidase_S9"/>
    <property type="match status" value="1"/>
</dbReference>
<keyword evidence="1 3" id="KW-0378">Hydrolase</keyword>
<dbReference type="Proteomes" id="UP001597196">
    <property type="component" value="Unassembled WGS sequence"/>
</dbReference>
<dbReference type="Gene3D" id="2.120.10.30">
    <property type="entry name" value="TolB, C-terminal domain"/>
    <property type="match status" value="2"/>
</dbReference>